<sequence>MIRYANVCDGGSGGLNVGEAGSTGAATAPPPDENLYESVVEARARAPVPSDGSAPWGWARGPGAPWRRLPPAARTQTLEFNERAPPAGAPYAPAASAARTMPRTRHPPVAPAPACDAGRWLGAMCGVRVDLLGRGLGAPWDRYLSTSCGTIADAPPLHPHAPHPPRLQWLVVHAHPPYECRRRVLRPAVAPPPQPAAHPQPSCSYYQLPESHREKDADSAEAEGEASWSWTASGDSGDSDGATDDRPDDDRPAPERPSSGGPPASPE</sequence>
<feature type="compositionally biased region" description="Pro residues" evidence="1">
    <location>
        <begin position="189"/>
        <end position="198"/>
    </location>
</feature>
<dbReference type="Proteomes" id="UP000299102">
    <property type="component" value="Unassembled WGS sequence"/>
</dbReference>
<keyword evidence="3" id="KW-1185">Reference proteome</keyword>
<evidence type="ECO:0000313" key="3">
    <source>
        <dbReference type="Proteomes" id="UP000299102"/>
    </source>
</evidence>
<dbReference type="EMBL" id="BGZK01000488">
    <property type="protein sequence ID" value="GBP46687.1"/>
    <property type="molecule type" value="Genomic_DNA"/>
</dbReference>
<evidence type="ECO:0000313" key="2">
    <source>
        <dbReference type="EMBL" id="GBP46687.1"/>
    </source>
</evidence>
<feature type="region of interest" description="Disordered" evidence="1">
    <location>
        <begin position="189"/>
        <end position="267"/>
    </location>
</feature>
<feature type="compositionally biased region" description="Basic and acidic residues" evidence="1">
    <location>
        <begin position="243"/>
        <end position="254"/>
    </location>
</feature>
<reference evidence="2 3" key="1">
    <citation type="journal article" date="2019" name="Commun. Biol.">
        <title>The bagworm genome reveals a unique fibroin gene that provides high tensile strength.</title>
        <authorList>
            <person name="Kono N."/>
            <person name="Nakamura H."/>
            <person name="Ohtoshi R."/>
            <person name="Tomita M."/>
            <person name="Numata K."/>
            <person name="Arakawa K."/>
        </authorList>
    </citation>
    <scope>NUCLEOTIDE SEQUENCE [LARGE SCALE GENOMIC DNA]</scope>
</reference>
<feature type="compositionally biased region" description="Low complexity" evidence="1">
    <location>
        <begin position="225"/>
        <end position="236"/>
    </location>
</feature>
<proteinExistence type="predicted"/>
<gene>
    <name evidence="2" type="ORF">EVAR_86939_1</name>
</gene>
<feature type="compositionally biased region" description="Low complexity" evidence="1">
    <location>
        <begin position="84"/>
        <end position="98"/>
    </location>
</feature>
<name>A0A4C1W982_EUMVA</name>
<organism evidence="2 3">
    <name type="scientific">Eumeta variegata</name>
    <name type="common">Bagworm moth</name>
    <name type="synonym">Eumeta japonica</name>
    <dbReference type="NCBI Taxonomy" id="151549"/>
    <lineage>
        <taxon>Eukaryota</taxon>
        <taxon>Metazoa</taxon>
        <taxon>Ecdysozoa</taxon>
        <taxon>Arthropoda</taxon>
        <taxon>Hexapoda</taxon>
        <taxon>Insecta</taxon>
        <taxon>Pterygota</taxon>
        <taxon>Neoptera</taxon>
        <taxon>Endopterygota</taxon>
        <taxon>Lepidoptera</taxon>
        <taxon>Glossata</taxon>
        <taxon>Ditrysia</taxon>
        <taxon>Tineoidea</taxon>
        <taxon>Psychidae</taxon>
        <taxon>Oiketicinae</taxon>
        <taxon>Eumeta</taxon>
    </lineage>
</organism>
<evidence type="ECO:0000256" key="1">
    <source>
        <dbReference type="SAM" id="MobiDB-lite"/>
    </source>
</evidence>
<feature type="region of interest" description="Disordered" evidence="1">
    <location>
        <begin position="46"/>
        <end position="110"/>
    </location>
</feature>
<dbReference type="AlphaFoldDB" id="A0A4C1W982"/>
<accession>A0A4C1W982</accession>
<comment type="caution">
    <text evidence="2">The sequence shown here is derived from an EMBL/GenBank/DDBJ whole genome shotgun (WGS) entry which is preliminary data.</text>
</comment>
<protein>
    <submittedName>
        <fullName evidence="2">Uncharacterized protein</fullName>
    </submittedName>
</protein>